<organism evidence="2 3">
    <name type="scientific">Roseovarius spongiae</name>
    <dbReference type="NCBI Taxonomy" id="2320272"/>
    <lineage>
        <taxon>Bacteria</taxon>
        <taxon>Pseudomonadati</taxon>
        <taxon>Pseudomonadota</taxon>
        <taxon>Alphaproteobacteria</taxon>
        <taxon>Rhodobacterales</taxon>
        <taxon>Roseobacteraceae</taxon>
        <taxon>Roseovarius</taxon>
    </lineage>
</organism>
<keyword evidence="1" id="KW-0812">Transmembrane</keyword>
<accession>A0A3A8APX4</accession>
<feature type="transmembrane region" description="Helical" evidence="1">
    <location>
        <begin position="12"/>
        <end position="34"/>
    </location>
</feature>
<comment type="caution">
    <text evidence="2">The sequence shown here is derived from an EMBL/GenBank/DDBJ whole genome shotgun (WGS) entry which is preliminary data.</text>
</comment>
<reference evidence="2 3" key="1">
    <citation type="submission" date="2018-09" db="EMBL/GenBank/DDBJ databases">
        <title>Roseovarius spongiae sp. nov., isolated from a marine sponge.</title>
        <authorList>
            <person name="Zhuang L."/>
            <person name="Luo L."/>
        </authorList>
    </citation>
    <scope>NUCLEOTIDE SEQUENCE [LARGE SCALE GENOMIC DNA]</scope>
    <source>
        <strain evidence="2 3">HN-E21</strain>
    </source>
</reference>
<dbReference type="AlphaFoldDB" id="A0A3A8APX4"/>
<gene>
    <name evidence="2" type="ORF">D6850_18465</name>
</gene>
<keyword evidence="1" id="KW-0472">Membrane</keyword>
<keyword evidence="3" id="KW-1185">Reference proteome</keyword>
<dbReference type="OrthoDB" id="8239048at2"/>
<keyword evidence="1" id="KW-1133">Transmembrane helix</keyword>
<evidence type="ECO:0000256" key="1">
    <source>
        <dbReference type="SAM" id="Phobius"/>
    </source>
</evidence>
<sequence>MAERNRTRDLLASPLGFAVHWGLPILFMLAVIGVSHPAKTLVWFAALVWMGGACFRNARRCGRRHCCWTGSFFLLMTLPVLAHGYGVVTLGAEGWKWLGLSTGIGIVVITAITERHGK</sequence>
<name>A0A3A8APX4_9RHOB</name>
<dbReference type="Proteomes" id="UP000281128">
    <property type="component" value="Unassembled WGS sequence"/>
</dbReference>
<protein>
    <submittedName>
        <fullName evidence="2">Uncharacterized protein</fullName>
    </submittedName>
</protein>
<feature type="transmembrane region" description="Helical" evidence="1">
    <location>
        <begin position="94"/>
        <end position="113"/>
    </location>
</feature>
<proteinExistence type="predicted"/>
<feature type="transmembrane region" description="Helical" evidence="1">
    <location>
        <begin position="40"/>
        <end position="58"/>
    </location>
</feature>
<feature type="transmembrane region" description="Helical" evidence="1">
    <location>
        <begin position="70"/>
        <end position="88"/>
    </location>
</feature>
<dbReference type="EMBL" id="RAPE01000009">
    <property type="protein sequence ID" value="RKF12367.1"/>
    <property type="molecule type" value="Genomic_DNA"/>
</dbReference>
<evidence type="ECO:0000313" key="3">
    <source>
        <dbReference type="Proteomes" id="UP000281128"/>
    </source>
</evidence>
<evidence type="ECO:0000313" key="2">
    <source>
        <dbReference type="EMBL" id="RKF12367.1"/>
    </source>
</evidence>